<dbReference type="GO" id="GO:0006487">
    <property type="term" value="P:protein N-linked glycosylation"/>
    <property type="evidence" value="ECO:0007669"/>
    <property type="project" value="TreeGrafter"/>
</dbReference>
<proteinExistence type="inferred from homology"/>
<dbReference type="PROSITE" id="PS51278">
    <property type="entry name" value="GATASE_TYPE_2"/>
    <property type="match status" value="1"/>
</dbReference>
<dbReference type="AlphaFoldDB" id="A0A254N731"/>
<keyword evidence="9" id="KW-0315">Glutamine amidotransferase</keyword>
<feature type="active site" description="For Fru-6P isomerization activity" evidence="10">
    <location>
        <position position="614"/>
    </location>
</feature>
<dbReference type="GO" id="GO:0005975">
    <property type="term" value="P:carbohydrate metabolic process"/>
    <property type="evidence" value="ECO:0007669"/>
    <property type="project" value="UniProtKB-UniRule"/>
</dbReference>
<dbReference type="FunFam" id="3.60.20.10:FF:000006">
    <property type="entry name" value="Glutamine--fructose-6-phosphate aminotransferase [isomerizing]"/>
    <property type="match status" value="1"/>
</dbReference>
<evidence type="ECO:0000256" key="2">
    <source>
        <dbReference type="ARBA" id="ARBA00004496"/>
    </source>
</evidence>
<evidence type="ECO:0000313" key="13">
    <source>
        <dbReference type="EMBL" id="OWR00486.1"/>
    </source>
</evidence>
<comment type="function">
    <text evidence="10">Catalyzes the first step in hexosamine metabolism, converting fructose-6P into glucosamine-6P using glutamine as a nitrogen source.</text>
</comment>
<dbReference type="InterPro" id="IPR035466">
    <property type="entry name" value="GlmS/AgaS_SIS"/>
</dbReference>
<evidence type="ECO:0000256" key="4">
    <source>
        <dbReference type="ARBA" id="ARBA00016090"/>
    </source>
</evidence>
<dbReference type="Gene3D" id="3.40.50.10490">
    <property type="entry name" value="Glucose-6-phosphate isomerase like protein, domain 1"/>
    <property type="match status" value="2"/>
</dbReference>
<dbReference type="InterPro" id="IPR001347">
    <property type="entry name" value="SIS_dom"/>
</dbReference>
<dbReference type="InterPro" id="IPR017932">
    <property type="entry name" value="GATase_2_dom"/>
</dbReference>
<feature type="initiator methionine" description="Removed" evidence="10">
    <location>
        <position position="1"/>
    </location>
</feature>
<feature type="active site" description="Nucleophile; for GATase activity" evidence="10">
    <location>
        <position position="2"/>
    </location>
</feature>
<evidence type="ECO:0000256" key="5">
    <source>
        <dbReference type="ARBA" id="ARBA00022490"/>
    </source>
</evidence>
<feature type="domain" description="Glutamine amidotransferase type-2" evidence="11">
    <location>
        <begin position="2"/>
        <end position="225"/>
    </location>
</feature>
<dbReference type="GO" id="GO:0006047">
    <property type="term" value="P:UDP-N-acetylglucosamine metabolic process"/>
    <property type="evidence" value="ECO:0007669"/>
    <property type="project" value="TreeGrafter"/>
</dbReference>
<dbReference type="PROSITE" id="PS51464">
    <property type="entry name" value="SIS"/>
    <property type="match status" value="2"/>
</dbReference>
<feature type="domain" description="SIS" evidence="12">
    <location>
        <begin position="468"/>
        <end position="609"/>
    </location>
</feature>
<dbReference type="InterPro" id="IPR035490">
    <property type="entry name" value="GlmS/FrlB_SIS"/>
</dbReference>
<dbReference type="EMBL" id="NISI01000018">
    <property type="protein sequence ID" value="OWR00486.1"/>
    <property type="molecule type" value="Genomic_DNA"/>
</dbReference>
<evidence type="ECO:0000313" key="14">
    <source>
        <dbReference type="Proteomes" id="UP000197446"/>
    </source>
</evidence>
<dbReference type="Gene3D" id="3.60.20.10">
    <property type="entry name" value="Glutamine Phosphoribosylpyrophosphate, subunit 1, domain 1"/>
    <property type="match status" value="1"/>
</dbReference>
<dbReference type="GO" id="GO:0097367">
    <property type="term" value="F:carbohydrate derivative binding"/>
    <property type="evidence" value="ECO:0007669"/>
    <property type="project" value="InterPro"/>
</dbReference>
<evidence type="ECO:0000256" key="8">
    <source>
        <dbReference type="ARBA" id="ARBA00022737"/>
    </source>
</evidence>
<dbReference type="Pfam" id="PF13522">
    <property type="entry name" value="GATase_6"/>
    <property type="match status" value="1"/>
</dbReference>
<dbReference type="Pfam" id="PF01380">
    <property type="entry name" value="SIS"/>
    <property type="match status" value="2"/>
</dbReference>
<protein>
    <recommendedName>
        <fullName evidence="4 10">Glutamine--fructose-6-phosphate aminotransferase [isomerizing]</fullName>
        <ecNumber evidence="3 10">2.6.1.16</ecNumber>
    </recommendedName>
    <alternativeName>
        <fullName evidence="10">D-fructose-6-phosphate amidotransferase</fullName>
    </alternativeName>
    <alternativeName>
        <fullName evidence="10">GFAT</fullName>
    </alternativeName>
    <alternativeName>
        <fullName evidence="10">Glucosamine-6-phosphate synthase</fullName>
    </alternativeName>
    <alternativeName>
        <fullName evidence="10">Hexosephosphate aminotransferase</fullName>
    </alternativeName>
    <alternativeName>
        <fullName evidence="10">L-glutamine--D-fructose-6-phosphate amidotransferase</fullName>
    </alternativeName>
</protein>
<dbReference type="SUPFAM" id="SSF56235">
    <property type="entry name" value="N-terminal nucleophile aminohydrolases (Ntn hydrolases)"/>
    <property type="match status" value="1"/>
</dbReference>
<organism evidence="13 14">
    <name type="scientific">Roseateles puraquae</name>
    <dbReference type="NCBI Taxonomy" id="431059"/>
    <lineage>
        <taxon>Bacteria</taxon>
        <taxon>Pseudomonadati</taxon>
        <taxon>Pseudomonadota</taxon>
        <taxon>Betaproteobacteria</taxon>
        <taxon>Burkholderiales</taxon>
        <taxon>Sphaerotilaceae</taxon>
        <taxon>Roseateles</taxon>
    </lineage>
</organism>
<keyword evidence="14" id="KW-1185">Reference proteome</keyword>
<dbReference type="InterPro" id="IPR029055">
    <property type="entry name" value="Ntn_hydrolases_N"/>
</dbReference>
<evidence type="ECO:0000259" key="11">
    <source>
        <dbReference type="PROSITE" id="PS51278"/>
    </source>
</evidence>
<comment type="caution">
    <text evidence="13">The sequence shown here is derived from an EMBL/GenBank/DDBJ whole genome shotgun (WGS) entry which is preliminary data.</text>
</comment>
<accession>A0A254N731</accession>
<comment type="catalytic activity">
    <reaction evidence="1 10">
        <text>D-fructose 6-phosphate + L-glutamine = D-glucosamine 6-phosphate + L-glutamate</text>
        <dbReference type="Rhea" id="RHEA:13237"/>
        <dbReference type="ChEBI" id="CHEBI:29985"/>
        <dbReference type="ChEBI" id="CHEBI:58359"/>
        <dbReference type="ChEBI" id="CHEBI:58725"/>
        <dbReference type="ChEBI" id="CHEBI:61527"/>
        <dbReference type="EC" id="2.6.1.16"/>
    </reaction>
</comment>
<dbReference type="GO" id="GO:0005829">
    <property type="term" value="C:cytosol"/>
    <property type="evidence" value="ECO:0007669"/>
    <property type="project" value="TreeGrafter"/>
</dbReference>
<dbReference type="NCBIfam" id="NF001484">
    <property type="entry name" value="PRK00331.1"/>
    <property type="match status" value="1"/>
</dbReference>
<name>A0A254N731_9BURK</name>
<dbReference type="Proteomes" id="UP000197446">
    <property type="component" value="Unassembled WGS sequence"/>
</dbReference>
<comment type="subcellular location">
    <subcellularLocation>
        <location evidence="2 10">Cytoplasm</location>
    </subcellularLocation>
</comment>
<keyword evidence="6 10" id="KW-0032">Aminotransferase</keyword>
<dbReference type="CDD" id="cd00714">
    <property type="entry name" value="GFAT"/>
    <property type="match status" value="1"/>
</dbReference>
<dbReference type="InterPro" id="IPR047084">
    <property type="entry name" value="GFAT_N"/>
</dbReference>
<gene>
    <name evidence="10 13" type="primary">glmS</name>
    <name evidence="13" type="ORF">CDO81_25430</name>
</gene>
<sequence length="619" mass="66720">MCGIVGAVSQRNIVPILVEGLKRLEYRGYDSCGVAVHQDGGLKRARSTSRVAELQAQAEQDGISAGTGIAHTRWATHGAPAVHNAHPHFSAGPNANEASVGRIALVHNGIIENHDELRAELKARGYAFASQTDTEVIAHLIDHLYSGDLLEAVQAALPRLKGAYAVAVFCRDEPHRVVAAREGSPLVLGVGQGENFVASDAMALAGVTDQIVYLEEGDVVDLQLGRYWLSRLDAATGRFTAVQREVKTVHAHSGAAELGPYRHYMQKEIFEQPVAIANTLDAVTGISPELFGDGAYRVFKDIDKVLILACGTSYYSGSTAKYWLESIAKIPTSVEIASEYRYRDSVPDPKTLVVTISQSGETADTIAALKHARSLGMTHTLTICNVATSAMVRECELAYITRAGAEIGVASTKAFTTQLVGLFLLTLALAQTRGHLSDEVEAQHLKDLRHLPVAVQAVLALEPQVIAWSEEFARKENALFLGRGLHYPIALEGALKLKEISYIHAEAYPAGELKHGPLALVTAEMPVVTVAPNDALLEKLKSNMQEVRARGGQLYVFADGDTAIESEAGLHVIRMPEHYGALSPILHVVPLQLLAYHTACARGTDVDKPRNLAKSVTVE</sequence>
<evidence type="ECO:0000256" key="1">
    <source>
        <dbReference type="ARBA" id="ARBA00001031"/>
    </source>
</evidence>
<keyword evidence="7 10" id="KW-0808">Transferase</keyword>
<evidence type="ECO:0000259" key="12">
    <source>
        <dbReference type="PROSITE" id="PS51464"/>
    </source>
</evidence>
<evidence type="ECO:0000256" key="10">
    <source>
        <dbReference type="HAMAP-Rule" id="MF_00164"/>
    </source>
</evidence>
<dbReference type="InterPro" id="IPR005855">
    <property type="entry name" value="GFAT"/>
</dbReference>
<dbReference type="EC" id="2.6.1.16" evidence="3 10"/>
<dbReference type="FunFam" id="3.40.50.10490:FF:000001">
    <property type="entry name" value="Glutamine--fructose-6-phosphate aminotransferase [isomerizing]"/>
    <property type="match status" value="1"/>
</dbReference>
<dbReference type="SUPFAM" id="SSF53697">
    <property type="entry name" value="SIS domain"/>
    <property type="match status" value="1"/>
</dbReference>
<feature type="domain" description="SIS" evidence="12">
    <location>
        <begin position="295"/>
        <end position="435"/>
    </location>
</feature>
<comment type="subunit">
    <text evidence="10">Homodimer.</text>
</comment>
<dbReference type="CDD" id="cd05008">
    <property type="entry name" value="SIS_GlmS_GlmD_1"/>
    <property type="match status" value="1"/>
</dbReference>
<dbReference type="GO" id="GO:0004360">
    <property type="term" value="F:glutamine-fructose-6-phosphate transaminase (isomerizing) activity"/>
    <property type="evidence" value="ECO:0007669"/>
    <property type="project" value="UniProtKB-UniRule"/>
</dbReference>
<dbReference type="OrthoDB" id="9761808at2"/>
<dbReference type="PANTHER" id="PTHR10937:SF0">
    <property type="entry name" value="GLUTAMINE--FRUCTOSE-6-PHOSPHATE TRANSAMINASE (ISOMERIZING)"/>
    <property type="match status" value="1"/>
</dbReference>
<dbReference type="InterPro" id="IPR046348">
    <property type="entry name" value="SIS_dom_sf"/>
</dbReference>
<evidence type="ECO:0000256" key="3">
    <source>
        <dbReference type="ARBA" id="ARBA00012916"/>
    </source>
</evidence>
<dbReference type="HAMAP" id="MF_00164">
    <property type="entry name" value="GlmS"/>
    <property type="match status" value="1"/>
</dbReference>
<reference evidence="13 14" key="1">
    <citation type="journal article" date="2007" name="Int. J. Syst. Evol. Microbiol.">
        <title>Description of Pelomonas aquatica sp. nov. and Pelomonas puraquae sp. nov., isolated from industrial and haemodialysis water.</title>
        <authorList>
            <person name="Gomila M."/>
            <person name="Bowien B."/>
            <person name="Falsen E."/>
            <person name="Moore E.R."/>
            <person name="Lalucat J."/>
        </authorList>
    </citation>
    <scope>NUCLEOTIDE SEQUENCE [LARGE SCALE GENOMIC DNA]</scope>
    <source>
        <strain evidence="13 14">CCUG 52769</strain>
    </source>
</reference>
<dbReference type="NCBIfam" id="TIGR01135">
    <property type="entry name" value="glmS"/>
    <property type="match status" value="1"/>
</dbReference>
<evidence type="ECO:0000256" key="9">
    <source>
        <dbReference type="ARBA" id="ARBA00022962"/>
    </source>
</evidence>
<dbReference type="GO" id="GO:0006002">
    <property type="term" value="P:fructose 6-phosphate metabolic process"/>
    <property type="evidence" value="ECO:0007669"/>
    <property type="project" value="TreeGrafter"/>
</dbReference>
<dbReference type="RefSeq" id="WP_088486069.1">
    <property type="nucleotide sequence ID" value="NZ_NISI01000018.1"/>
</dbReference>
<keyword evidence="8" id="KW-0677">Repeat</keyword>
<evidence type="ECO:0000256" key="7">
    <source>
        <dbReference type="ARBA" id="ARBA00022679"/>
    </source>
</evidence>
<dbReference type="CDD" id="cd05009">
    <property type="entry name" value="SIS_GlmS_GlmD_2"/>
    <property type="match status" value="1"/>
</dbReference>
<evidence type="ECO:0000256" key="6">
    <source>
        <dbReference type="ARBA" id="ARBA00022576"/>
    </source>
</evidence>
<dbReference type="PANTHER" id="PTHR10937">
    <property type="entry name" value="GLUCOSAMINE--FRUCTOSE-6-PHOSPHATE AMINOTRANSFERASE, ISOMERIZING"/>
    <property type="match status" value="1"/>
</dbReference>
<keyword evidence="5 10" id="KW-0963">Cytoplasm</keyword>